<dbReference type="EnsemblMetazoa" id="CLYHEMT017982.1">
    <property type="protein sequence ID" value="CLYHEMP017982.1"/>
    <property type="gene ID" value="CLYHEMG017982"/>
</dbReference>
<evidence type="ECO:0000313" key="3">
    <source>
        <dbReference type="Proteomes" id="UP000594262"/>
    </source>
</evidence>
<sequence>MDIIKLPNEIIEYLITFLSLKDTKNVMMASKLMHDLGLPHLWRKPRFTRKIQPKQKYINFIKKFPIEEIHTSDLELDFGFLLMPWNIFPRLKLIHVDHEEDEGLYRCQDFDFTYLKPLILHTKTLLLSEEKMQLNKY</sequence>
<dbReference type="InterPro" id="IPR036047">
    <property type="entry name" value="F-box-like_dom_sf"/>
</dbReference>
<keyword evidence="3" id="KW-1185">Reference proteome</keyword>
<dbReference type="AlphaFoldDB" id="A0A7M5X5V7"/>
<evidence type="ECO:0000313" key="2">
    <source>
        <dbReference type="EnsemblMetazoa" id="CLYHEMP017982.1"/>
    </source>
</evidence>
<organism evidence="2 3">
    <name type="scientific">Clytia hemisphaerica</name>
    <dbReference type="NCBI Taxonomy" id="252671"/>
    <lineage>
        <taxon>Eukaryota</taxon>
        <taxon>Metazoa</taxon>
        <taxon>Cnidaria</taxon>
        <taxon>Hydrozoa</taxon>
        <taxon>Hydroidolina</taxon>
        <taxon>Leptothecata</taxon>
        <taxon>Obeliida</taxon>
        <taxon>Clytiidae</taxon>
        <taxon>Clytia</taxon>
    </lineage>
</organism>
<protein>
    <recommendedName>
        <fullName evidence="1">F-box domain-containing protein</fullName>
    </recommendedName>
</protein>
<dbReference type="InterPro" id="IPR001810">
    <property type="entry name" value="F-box_dom"/>
</dbReference>
<feature type="domain" description="F-box" evidence="1">
    <location>
        <begin position="1"/>
        <end position="45"/>
    </location>
</feature>
<reference evidence="2" key="1">
    <citation type="submission" date="2021-01" db="UniProtKB">
        <authorList>
            <consortium name="EnsemblMetazoa"/>
        </authorList>
    </citation>
    <scope>IDENTIFICATION</scope>
</reference>
<dbReference type="PROSITE" id="PS50181">
    <property type="entry name" value="FBOX"/>
    <property type="match status" value="1"/>
</dbReference>
<dbReference type="Proteomes" id="UP000594262">
    <property type="component" value="Unplaced"/>
</dbReference>
<name>A0A7M5X5V7_9CNID</name>
<accession>A0A7M5X5V7</accession>
<proteinExistence type="predicted"/>
<evidence type="ECO:0000259" key="1">
    <source>
        <dbReference type="PROSITE" id="PS50181"/>
    </source>
</evidence>
<dbReference type="SUPFAM" id="SSF81383">
    <property type="entry name" value="F-box domain"/>
    <property type="match status" value="1"/>
</dbReference>